<dbReference type="PANTHER" id="PTHR11735">
    <property type="entry name" value="TRNA N6-ADENOSINE THREONYLCARBAMOYLTRANSFERASE"/>
    <property type="match status" value="1"/>
</dbReference>
<keyword evidence="6 8" id="KW-0012">Acyltransferase</keyword>
<dbReference type="Proteomes" id="UP000215215">
    <property type="component" value="Unassembled WGS sequence"/>
</dbReference>
<dbReference type="FunFam" id="3.30.420.40:FF:000040">
    <property type="entry name" value="tRNA N6-adenosine threonylcarbamoyltransferase"/>
    <property type="match status" value="1"/>
</dbReference>
<dbReference type="HAMAP" id="MF_01445">
    <property type="entry name" value="TsaD"/>
    <property type="match status" value="1"/>
</dbReference>
<feature type="binding site" evidence="8">
    <location>
        <position position="181"/>
    </location>
    <ligand>
        <name>substrate</name>
    </ligand>
</feature>
<feature type="binding site" evidence="8">
    <location>
        <position position="109"/>
    </location>
    <ligand>
        <name>Fe cation</name>
        <dbReference type="ChEBI" id="CHEBI:24875"/>
    </ligand>
</feature>
<evidence type="ECO:0000313" key="10">
    <source>
        <dbReference type="EMBL" id="OYD13790.1"/>
    </source>
</evidence>
<evidence type="ECO:0000256" key="6">
    <source>
        <dbReference type="ARBA" id="ARBA00023315"/>
    </source>
</evidence>
<keyword evidence="5 8" id="KW-0408">Iron</keyword>
<keyword evidence="4 8" id="KW-0479">Metal-binding</keyword>
<dbReference type="EMBL" id="NOZQ01000215">
    <property type="protein sequence ID" value="OYD13790.1"/>
    <property type="molecule type" value="Genomic_DNA"/>
</dbReference>
<dbReference type="InterPro" id="IPR043129">
    <property type="entry name" value="ATPase_NBD"/>
</dbReference>
<evidence type="ECO:0000256" key="8">
    <source>
        <dbReference type="HAMAP-Rule" id="MF_01445"/>
    </source>
</evidence>
<dbReference type="PANTHER" id="PTHR11735:SF6">
    <property type="entry name" value="TRNA N6-ADENOSINE THREONYLCARBAMOYLTRANSFERASE, MITOCHONDRIAL"/>
    <property type="match status" value="1"/>
</dbReference>
<gene>
    <name evidence="8 10" type="primary">tsaD</name>
    <name evidence="10" type="ORF">CH333_10020</name>
</gene>
<evidence type="ECO:0000256" key="7">
    <source>
        <dbReference type="ARBA" id="ARBA00048117"/>
    </source>
</evidence>
<comment type="catalytic activity">
    <reaction evidence="7 8">
        <text>L-threonylcarbamoyladenylate + adenosine(37) in tRNA = N(6)-L-threonylcarbamoyladenosine(37) in tRNA + AMP + H(+)</text>
        <dbReference type="Rhea" id="RHEA:37059"/>
        <dbReference type="Rhea" id="RHEA-COMP:10162"/>
        <dbReference type="Rhea" id="RHEA-COMP:10163"/>
        <dbReference type="ChEBI" id="CHEBI:15378"/>
        <dbReference type="ChEBI" id="CHEBI:73682"/>
        <dbReference type="ChEBI" id="CHEBI:74411"/>
        <dbReference type="ChEBI" id="CHEBI:74418"/>
        <dbReference type="ChEBI" id="CHEBI:456215"/>
        <dbReference type="EC" id="2.3.1.234"/>
    </reaction>
</comment>
<dbReference type="NCBIfam" id="TIGR00329">
    <property type="entry name" value="gcp_kae1"/>
    <property type="match status" value="1"/>
</dbReference>
<comment type="cofactor">
    <cofactor evidence="8">
        <name>Fe(2+)</name>
        <dbReference type="ChEBI" id="CHEBI:29033"/>
    </cofactor>
    <text evidence="8">Binds 1 Fe(2+) ion per subunit.</text>
</comment>
<dbReference type="PRINTS" id="PR00789">
    <property type="entry name" value="OSIALOPTASE"/>
</dbReference>
<keyword evidence="2 8" id="KW-0808">Transferase</keyword>
<reference evidence="10 11" key="1">
    <citation type="submission" date="2017-07" db="EMBL/GenBank/DDBJ databases">
        <title>Recovery of genomes from metagenomes via a dereplication, aggregation, and scoring strategy.</title>
        <authorList>
            <person name="Sieber C.M."/>
            <person name="Probst A.J."/>
            <person name="Sharrar A."/>
            <person name="Thomas B.C."/>
            <person name="Hess M."/>
            <person name="Tringe S.G."/>
            <person name="Banfield J.F."/>
        </authorList>
    </citation>
    <scope>NUCLEOTIDE SEQUENCE [LARGE SCALE GENOMIC DNA]</scope>
    <source>
        <strain evidence="10">JGI_Cruoil_03_44_89</strain>
    </source>
</reference>
<name>A0A235BMV6_UNCW3</name>
<evidence type="ECO:0000256" key="5">
    <source>
        <dbReference type="ARBA" id="ARBA00023004"/>
    </source>
</evidence>
<dbReference type="InterPro" id="IPR022450">
    <property type="entry name" value="TsaD"/>
</dbReference>
<feature type="binding site" evidence="8">
    <location>
        <position position="267"/>
    </location>
    <ligand>
        <name>substrate</name>
    </ligand>
</feature>
<evidence type="ECO:0000259" key="9">
    <source>
        <dbReference type="Pfam" id="PF00814"/>
    </source>
</evidence>
<dbReference type="GO" id="GO:0002949">
    <property type="term" value="P:tRNA threonylcarbamoyladenosine modification"/>
    <property type="evidence" value="ECO:0007669"/>
    <property type="project" value="UniProtKB-UniRule"/>
</dbReference>
<dbReference type="Gene3D" id="3.30.420.40">
    <property type="match status" value="2"/>
</dbReference>
<evidence type="ECO:0000256" key="4">
    <source>
        <dbReference type="ARBA" id="ARBA00022723"/>
    </source>
</evidence>
<sequence>MMVLGIDTSCDDTSASVMESGRVLSNVVFSQIEHSKYGGVVPELASRDHIRNILPVTREALREAVVSLKDIDGIGVTYGPGLVGSLLIGMSFAKSVSLALEIPFVGVNHLEAHIFSLFMGRKINFPLIVLIVSGGHTELVLVEGEGEYRVLGSTLDDACGEAFDKVAGMLGFPYPGGGEVEKIAEKGERDAIDFPRAKLKGYDFSFSGLKTAVLYHIRKKPPSEKDIPDIAASFQEACVDSLVFPTLALSDRLNIRTIGVCGGVARNKRLRKKLNERAKGCKTFFPPPQFCMDNGAMVAGCAEFHLERGEFSPLTLKVNPSLTLPTQSP</sequence>
<dbReference type="InterPro" id="IPR000905">
    <property type="entry name" value="Gcp-like_dom"/>
</dbReference>
<accession>A0A235BMV6</accession>
<dbReference type="InterPro" id="IPR017861">
    <property type="entry name" value="KAE1/TsaD"/>
</dbReference>
<keyword evidence="3 8" id="KW-0819">tRNA processing</keyword>
<comment type="function">
    <text evidence="8">Required for the formation of a threonylcarbamoyl group on adenosine at position 37 (t(6)A37) in tRNAs that read codons beginning with adenine. Is involved in the transfer of the threonylcarbamoyl moiety of threonylcarbamoyl-AMP (TC-AMP) to the N6 group of A37, together with TsaE and TsaB. TsaD likely plays a direct catalytic role in this reaction.</text>
</comment>
<dbReference type="SUPFAM" id="SSF53067">
    <property type="entry name" value="Actin-like ATPase domain"/>
    <property type="match status" value="1"/>
</dbReference>
<proteinExistence type="inferred from homology"/>
<comment type="similarity">
    <text evidence="8">Belongs to the KAE1 / TsaD family.</text>
</comment>
<evidence type="ECO:0000256" key="1">
    <source>
        <dbReference type="ARBA" id="ARBA00022490"/>
    </source>
</evidence>
<dbReference type="GO" id="GO:0005737">
    <property type="term" value="C:cytoplasm"/>
    <property type="evidence" value="ECO:0007669"/>
    <property type="project" value="UniProtKB-SubCell"/>
</dbReference>
<feature type="binding site" evidence="8">
    <location>
        <begin position="131"/>
        <end position="135"/>
    </location>
    <ligand>
        <name>substrate</name>
    </ligand>
</feature>
<feature type="binding site" evidence="8">
    <location>
        <position position="293"/>
    </location>
    <ligand>
        <name>Fe cation</name>
        <dbReference type="ChEBI" id="CHEBI:24875"/>
    </ligand>
</feature>
<feature type="binding site" evidence="8">
    <location>
        <position position="113"/>
    </location>
    <ligand>
        <name>Fe cation</name>
        <dbReference type="ChEBI" id="CHEBI:24875"/>
    </ligand>
</feature>
<comment type="caution">
    <text evidence="10">The sequence shown here is derived from an EMBL/GenBank/DDBJ whole genome shotgun (WGS) entry which is preliminary data.</text>
</comment>
<feature type="binding site" evidence="8">
    <location>
        <position position="177"/>
    </location>
    <ligand>
        <name>substrate</name>
    </ligand>
</feature>
<feature type="domain" description="Gcp-like" evidence="9">
    <location>
        <begin position="23"/>
        <end position="299"/>
    </location>
</feature>
<evidence type="ECO:0000256" key="3">
    <source>
        <dbReference type="ARBA" id="ARBA00022694"/>
    </source>
</evidence>
<dbReference type="CDD" id="cd24133">
    <property type="entry name" value="ASKHA_NBD_TsaD_bac"/>
    <property type="match status" value="1"/>
</dbReference>
<evidence type="ECO:0000313" key="11">
    <source>
        <dbReference type="Proteomes" id="UP000215215"/>
    </source>
</evidence>
<dbReference type="AlphaFoldDB" id="A0A235BMV6"/>
<dbReference type="GO" id="GO:0005506">
    <property type="term" value="F:iron ion binding"/>
    <property type="evidence" value="ECO:0007669"/>
    <property type="project" value="UniProtKB-UniRule"/>
</dbReference>
<evidence type="ECO:0000256" key="2">
    <source>
        <dbReference type="ARBA" id="ARBA00022679"/>
    </source>
</evidence>
<keyword evidence="1 8" id="KW-0963">Cytoplasm</keyword>
<dbReference type="GO" id="GO:0061711">
    <property type="term" value="F:tRNA N(6)-L-threonylcarbamoyladenine synthase activity"/>
    <property type="evidence" value="ECO:0007669"/>
    <property type="project" value="UniProtKB-EC"/>
</dbReference>
<protein>
    <recommendedName>
        <fullName evidence="8">tRNA N6-adenosine threonylcarbamoyltransferase</fullName>
        <ecNumber evidence="8">2.3.1.234</ecNumber>
    </recommendedName>
    <alternativeName>
        <fullName evidence="8">N6-L-threonylcarbamoyladenine synthase</fullName>
        <shortName evidence="8">t(6)A synthase</shortName>
    </alternativeName>
    <alternativeName>
        <fullName evidence="8">t(6)A37 threonylcarbamoyladenosine biosynthesis protein TsaD</fullName>
    </alternativeName>
    <alternativeName>
        <fullName evidence="8">tRNA threonylcarbamoyladenosine biosynthesis protein TsaD</fullName>
    </alternativeName>
</protein>
<feature type="binding site" evidence="8">
    <location>
        <position position="164"/>
    </location>
    <ligand>
        <name>substrate</name>
    </ligand>
</feature>
<dbReference type="FunFam" id="3.30.420.40:FF:000012">
    <property type="entry name" value="tRNA N6-adenosine threonylcarbamoyltransferase"/>
    <property type="match status" value="1"/>
</dbReference>
<dbReference type="NCBIfam" id="TIGR03723">
    <property type="entry name" value="T6A_TsaD_YgjD"/>
    <property type="match status" value="1"/>
</dbReference>
<dbReference type="EC" id="2.3.1.234" evidence="8"/>
<comment type="subcellular location">
    <subcellularLocation>
        <location evidence="8">Cytoplasm</location>
    </subcellularLocation>
</comment>
<organism evidence="10 11">
    <name type="scientific">candidate division WOR-3 bacterium JGI_Cruoil_03_44_89</name>
    <dbReference type="NCBI Taxonomy" id="1973748"/>
    <lineage>
        <taxon>Bacteria</taxon>
        <taxon>Bacteria division WOR-3</taxon>
    </lineage>
</organism>
<dbReference type="Pfam" id="PF00814">
    <property type="entry name" value="TsaD"/>
    <property type="match status" value="1"/>
</dbReference>